<proteinExistence type="predicted"/>
<evidence type="ECO:0000313" key="1">
    <source>
        <dbReference type="EMBL" id="CDY64117.1"/>
    </source>
</evidence>
<organism evidence="1 2">
    <name type="scientific">Brassica napus</name>
    <name type="common">Rape</name>
    <dbReference type="NCBI Taxonomy" id="3708"/>
    <lineage>
        <taxon>Eukaryota</taxon>
        <taxon>Viridiplantae</taxon>
        <taxon>Streptophyta</taxon>
        <taxon>Embryophyta</taxon>
        <taxon>Tracheophyta</taxon>
        <taxon>Spermatophyta</taxon>
        <taxon>Magnoliopsida</taxon>
        <taxon>eudicotyledons</taxon>
        <taxon>Gunneridae</taxon>
        <taxon>Pentapetalae</taxon>
        <taxon>rosids</taxon>
        <taxon>malvids</taxon>
        <taxon>Brassicales</taxon>
        <taxon>Brassicaceae</taxon>
        <taxon>Brassiceae</taxon>
        <taxon>Brassica</taxon>
    </lineage>
</organism>
<reference evidence="1 2" key="1">
    <citation type="journal article" date="2014" name="Science">
        <title>Plant genetics. Early allopolyploid evolution in the post-Neolithic Brassica napus oilseed genome.</title>
        <authorList>
            <person name="Chalhoub B."/>
            <person name="Denoeud F."/>
            <person name="Liu S."/>
            <person name="Parkin I.A."/>
            <person name="Tang H."/>
            <person name="Wang X."/>
            <person name="Chiquet J."/>
            <person name="Belcram H."/>
            <person name="Tong C."/>
            <person name="Samans B."/>
            <person name="Correa M."/>
            <person name="Da Silva C."/>
            <person name="Just J."/>
            <person name="Falentin C."/>
            <person name="Koh C.S."/>
            <person name="Le Clainche I."/>
            <person name="Bernard M."/>
            <person name="Bento P."/>
            <person name="Noel B."/>
            <person name="Labadie K."/>
            <person name="Alberti A."/>
            <person name="Charles M."/>
            <person name="Arnaud D."/>
            <person name="Guo H."/>
            <person name="Daviaud C."/>
            <person name="Alamery S."/>
            <person name="Jabbari K."/>
            <person name="Zhao M."/>
            <person name="Edger P.P."/>
            <person name="Chelaifa H."/>
            <person name="Tack D."/>
            <person name="Lassalle G."/>
            <person name="Mestiri I."/>
            <person name="Schnel N."/>
            <person name="Le Paslier M.C."/>
            <person name="Fan G."/>
            <person name="Renault V."/>
            <person name="Bayer P.E."/>
            <person name="Golicz A.A."/>
            <person name="Manoli S."/>
            <person name="Lee T.H."/>
            <person name="Thi V.H."/>
            <person name="Chalabi S."/>
            <person name="Hu Q."/>
            <person name="Fan C."/>
            <person name="Tollenaere R."/>
            <person name="Lu Y."/>
            <person name="Battail C."/>
            <person name="Shen J."/>
            <person name="Sidebottom C.H."/>
            <person name="Wang X."/>
            <person name="Canaguier A."/>
            <person name="Chauveau A."/>
            <person name="Berard A."/>
            <person name="Deniot G."/>
            <person name="Guan M."/>
            <person name="Liu Z."/>
            <person name="Sun F."/>
            <person name="Lim Y.P."/>
            <person name="Lyons E."/>
            <person name="Town C.D."/>
            <person name="Bancroft I."/>
            <person name="Wang X."/>
            <person name="Meng J."/>
            <person name="Ma J."/>
            <person name="Pires J.C."/>
            <person name="King G.J."/>
            <person name="Brunel D."/>
            <person name="Delourme R."/>
            <person name="Renard M."/>
            <person name="Aury J.M."/>
            <person name="Adams K.L."/>
            <person name="Batley J."/>
            <person name="Snowdon R.J."/>
            <person name="Tost J."/>
            <person name="Edwards D."/>
            <person name="Zhou Y."/>
            <person name="Hua W."/>
            <person name="Sharpe A.G."/>
            <person name="Paterson A.H."/>
            <person name="Guan C."/>
            <person name="Wincker P."/>
        </authorList>
    </citation>
    <scope>NUCLEOTIDE SEQUENCE [LARGE SCALE GENOMIC DNA]</scope>
    <source>
        <strain evidence="2">cv. Darmor-bzh</strain>
    </source>
</reference>
<dbReference type="Proteomes" id="UP000028999">
    <property type="component" value="Unassembled WGS sequence"/>
</dbReference>
<accession>A0A078JF77</accession>
<name>A0A078JF77_BRANA</name>
<sequence length="10" mass="1025">MIGGVFALSM</sequence>
<gene>
    <name evidence="1" type="primary">BnaAnng19230D</name>
    <name evidence="1" type="ORF">GSBRNA2T00040898001</name>
</gene>
<protein>
    <submittedName>
        <fullName evidence="1">BnaAnng19230D protein</fullName>
    </submittedName>
</protein>
<dbReference type="PaxDb" id="3708-A0A078JF77"/>
<dbReference type="EMBL" id="LK034405">
    <property type="protein sequence ID" value="CDY64117.1"/>
    <property type="molecule type" value="Genomic_DNA"/>
</dbReference>
<keyword evidence="2" id="KW-1185">Reference proteome</keyword>
<evidence type="ECO:0000313" key="2">
    <source>
        <dbReference type="Proteomes" id="UP000028999"/>
    </source>
</evidence>